<comment type="caution">
    <text evidence="2">The sequence shown here is derived from an EMBL/GenBank/DDBJ whole genome shotgun (WGS) entry which is preliminary data.</text>
</comment>
<organism evidence="2 3">
    <name type="scientific">Aldrovandia affinis</name>
    <dbReference type="NCBI Taxonomy" id="143900"/>
    <lineage>
        <taxon>Eukaryota</taxon>
        <taxon>Metazoa</taxon>
        <taxon>Chordata</taxon>
        <taxon>Craniata</taxon>
        <taxon>Vertebrata</taxon>
        <taxon>Euteleostomi</taxon>
        <taxon>Actinopterygii</taxon>
        <taxon>Neopterygii</taxon>
        <taxon>Teleostei</taxon>
        <taxon>Notacanthiformes</taxon>
        <taxon>Halosauridae</taxon>
        <taxon>Aldrovandia</taxon>
    </lineage>
</organism>
<evidence type="ECO:0000313" key="2">
    <source>
        <dbReference type="EMBL" id="KAJ8400402.1"/>
    </source>
</evidence>
<keyword evidence="3" id="KW-1185">Reference proteome</keyword>
<sequence length="98" mass="10829">MQEQPAVTPESRAGLLSQTDSSSVGCVPPSLRLCFYYEGIRSQVPQTLTLDQRRRLVPGESRYTLTVKANSEHPVETGTEPRVLCCNYGDMSAVQSPR</sequence>
<evidence type="ECO:0000256" key="1">
    <source>
        <dbReference type="SAM" id="MobiDB-lite"/>
    </source>
</evidence>
<gene>
    <name evidence="2" type="ORF">AAFF_G00397850</name>
</gene>
<reference evidence="2" key="1">
    <citation type="journal article" date="2023" name="Science">
        <title>Genome structures resolve the early diversification of teleost fishes.</title>
        <authorList>
            <person name="Parey E."/>
            <person name="Louis A."/>
            <person name="Montfort J."/>
            <person name="Bouchez O."/>
            <person name="Roques C."/>
            <person name="Iampietro C."/>
            <person name="Lluch J."/>
            <person name="Castinel A."/>
            <person name="Donnadieu C."/>
            <person name="Desvignes T."/>
            <person name="Floi Bucao C."/>
            <person name="Jouanno E."/>
            <person name="Wen M."/>
            <person name="Mejri S."/>
            <person name="Dirks R."/>
            <person name="Jansen H."/>
            <person name="Henkel C."/>
            <person name="Chen W.J."/>
            <person name="Zahm M."/>
            <person name="Cabau C."/>
            <person name="Klopp C."/>
            <person name="Thompson A.W."/>
            <person name="Robinson-Rechavi M."/>
            <person name="Braasch I."/>
            <person name="Lecointre G."/>
            <person name="Bobe J."/>
            <person name="Postlethwait J.H."/>
            <person name="Berthelot C."/>
            <person name="Roest Crollius H."/>
            <person name="Guiguen Y."/>
        </authorList>
    </citation>
    <scope>NUCLEOTIDE SEQUENCE</scope>
    <source>
        <strain evidence="2">NC1722</strain>
    </source>
</reference>
<dbReference type="Proteomes" id="UP001221898">
    <property type="component" value="Unassembled WGS sequence"/>
</dbReference>
<feature type="region of interest" description="Disordered" evidence="1">
    <location>
        <begin position="1"/>
        <end position="24"/>
    </location>
</feature>
<name>A0AAD7SDP8_9TELE</name>
<dbReference type="EMBL" id="JAINUG010000077">
    <property type="protein sequence ID" value="KAJ8400402.1"/>
    <property type="molecule type" value="Genomic_DNA"/>
</dbReference>
<accession>A0AAD7SDP8</accession>
<proteinExistence type="predicted"/>
<protein>
    <submittedName>
        <fullName evidence="2">Uncharacterized protein</fullName>
    </submittedName>
</protein>
<evidence type="ECO:0000313" key="3">
    <source>
        <dbReference type="Proteomes" id="UP001221898"/>
    </source>
</evidence>
<dbReference type="AlphaFoldDB" id="A0AAD7SDP8"/>